<dbReference type="InterPro" id="IPR003593">
    <property type="entry name" value="AAA+_ATPase"/>
</dbReference>
<dbReference type="Gene3D" id="1.10.3710.10">
    <property type="entry name" value="DNA polymerase III clamp loader subunits, C-terminal domain"/>
    <property type="match status" value="1"/>
</dbReference>
<dbReference type="InterPro" id="IPR003959">
    <property type="entry name" value="ATPase_AAA_core"/>
</dbReference>
<gene>
    <name evidence="6" type="primary">MGS1</name>
    <name evidence="6" type="ORF">VKT23_000907</name>
</gene>
<evidence type="ECO:0000256" key="1">
    <source>
        <dbReference type="ARBA" id="ARBA00008959"/>
    </source>
</evidence>
<dbReference type="SUPFAM" id="SSF48019">
    <property type="entry name" value="post-AAA+ oligomerization domain-like"/>
    <property type="match status" value="1"/>
</dbReference>
<dbReference type="Gene3D" id="1.20.272.10">
    <property type="match status" value="1"/>
</dbReference>
<dbReference type="CDD" id="cd00009">
    <property type="entry name" value="AAA"/>
    <property type="match status" value="1"/>
</dbReference>
<accession>A0ABR1K5U9</accession>
<dbReference type="Gene3D" id="3.40.50.300">
    <property type="entry name" value="P-loop containing nucleotide triphosphate hydrolases"/>
    <property type="match status" value="1"/>
</dbReference>
<feature type="domain" description="AAA+ ATPase" evidence="5">
    <location>
        <begin position="8"/>
        <end position="125"/>
    </location>
</feature>
<dbReference type="Pfam" id="PF00004">
    <property type="entry name" value="AAA"/>
    <property type="match status" value="1"/>
</dbReference>
<evidence type="ECO:0000313" key="7">
    <source>
        <dbReference type="Proteomes" id="UP001498398"/>
    </source>
</evidence>
<dbReference type="SUPFAM" id="SSF52540">
    <property type="entry name" value="P-loop containing nucleoside triphosphate hydrolases"/>
    <property type="match status" value="1"/>
</dbReference>
<evidence type="ECO:0000256" key="4">
    <source>
        <dbReference type="SAM" id="MobiDB-lite"/>
    </source>
</evidence>
<dbReference type="Pfam" id="PF12002">
    <property type="entry name" value="MgsA_C"/>
    <property type="match status" value="1"/>
</dbReference>
<dbReference type="Proteomes" id="UP001498398">
    <property type="component" value="Unassembled WGS sequence"/>
</dbReference>
<dbReference type="InterPro" id="IPR032423">
    <property type="entry name" value="AAA_assoc_2"/>
</dbReference>
<feature type="compositionally biased region" description="Polar residues" evidence="4">
    <location>
        <begin position="157"/>
        <end position="173"/>
    </location>
</feature>
<feature type="region of interest" description="Disordered" evidence="4">
    <location>
        <begin position="443"/>
        <end position="463"/>
    </location>
</feature>
<evidence type="ECO:0000256" key="3">
    <source>
        <dbReference type="ARBA" id="ARBA00022840"/>
    </source>
</evidence>
<reference evidence="6 7" key="1">
    <citation type="submission" date="2024-01" db="EMBL/GenBank/DDBJ databases">
        <title>A draft genome for the cacao thread blight pathogen Marasmiellus scandens.</title>
        <authorList>
            <person name="Baruah I.K."/>
            <person name="Leung J."/>
            <person name="Bukari Y."/>
            <person name="Amoako-Attah I."/>
            <person name="Meinhardt L.W."/>
            <person name="Bailey B.A."/>
            <person name="Cohen S.P."/>
        </authorList>
    </citation>
    <scope>NUCLEOTIDE SEQUENCE [LARGE SCALE GENOMIC DNA]</scope>
    <source>
        <strain evidence="6 7">GH-19</strain>
    </source>
</reference>
<name>A0ABR1K5U9_9AGAR</name>
<evidence type="ECO:0000259" key="5">
    <source>
        <dbReference type="SMART" id="SM00382"/>
    </source>
</evidence>
<keyword evidence="3" id="KW-0067">ATP-binding</keyword>
<dbReference type="PANTHER" id="PTHR13779:SF7">
    <property type="entry name" value="ATPASE WRNIP1"/>
    <property type="match status" value="1"/>
</dbReference>
<protein>
    <submittedName>
        <fullName evidence="6">DNA-dependent ATPase mgs1</fullName>
    </submittedName>
</protein>
<comment type="caution">
    <text evidence="6">The sequence shown here is derived from an EMBL/GenBank/DDBJ whole genome shotgun (WGS) entry which is preliminary data.</text>
</comment>
<dbReference type="EMBL" id="JBANRG010000001">
    <property type="protein sequence ID" value="KAK7472799.1"/>
    <property type="molecule type" value="Genomic_DNA"/>
</dbReference>
<dbReference type="InterPro" id="IPR008921">
    <property type="entry name" value="DNA_pol3_clamp-load_cplx_C"/>
</dbReference>
<keyword evidence="7" id="KW-1185">Reference proteome</keyword>
<dbReference type="InterPro" id="IPR021886">
    <property type="entry name" value="MgsA_C"/>
</dbReference>
<dbReference type="PANTHER" id="PTHR13779">
    <property type="entry name" value="WERNER HELICASE-INTERACTING PROTEIN 1 FAMILY MEMBER"/>
    <property type="match status" value="1"/>
</dbReference>
<dbReference type="InterPro" id="IPR051314">
    <property type="entry name" value="AAA_ATPase_RarA/MGS1/WRNIP1"/>
</dbReference>
<proteinExistence type="inferred from homology"/>
<dbReference type="InterPro" id="IPR027417">
    <property type="entry name" value="P-loop_NTPase"/>
</dbReference>
<feature type="region of interest" description="Disordered" evidence="4">
    <location>
        <begin position="157"/>
        <end position="193"/>
    </location>
</feature>
<dbReference type="Pfam" id="PF16193">
    <property type="entry name" value="AAA_assoc_2"/>
    <property type="match status" value="1"/>
</dbReference>
<organism evidence="6 7">
    <name type="scientific">Marasmiellus scandens</name>
    <dbReference type="NCBI Taxonomy" id="2682957"/>
    <lineage>
        <taxon>Eukaryota</taxon>
        <taxon>Fungi</taxon>
        <taxon>Dikarya</taxon>
        <taxon>Basidiomycota</taxon>
        <taxon>Agaricomycotina</taxon>
        <taxon>Agaricomycetes</taxon>
        <taxon>Agaricomycetidae</taxon>
        <taxon>Agaricales</taxon>
        <taxon>Marasmiineae</taxon>
        <taxon>Omphalotaceae</taxon>
        <taxon>Marasmiellus</taxon>
    </lineage>
</organism>
<evidence type="ECO:0000256" key="2">
    <source>
        <dbReference type="ARBA" id="ARBA00022741"/>
    </source>
</evidence>
<keyword evidence="2" id="KW-0547">Nucleotide-binding</keyword>
<feature type="compositionally biased region" description="Low complexity" evidence="4">
    <location>
        <begin position="174"/>
        <end position="188"/>
    </location>
</feature>
<dbReference type="SMART" id="SM00382">
    <property type="entry name" value="AAA"/>
    <property type="match status" value="1"/>
</dbReference>
<sequence>MSAIRNGTLGSLIFWGPPGCGKTTLARLLAQKTGSIFKELSATVVGINEVRPVFEEAKNTLRLTGRKTTLFLDEVHRFNKAQQDIFLPFIEQGHIQLIGATTENPSFKLTSALLSRCRVFTLDRLSDTAIEEVICKAVHRLSRKTDLDTEFDVFLSSPTSSPGTSDVYNSHLASSQSEAPSSQSSTSQGDNRRFTTYPQLSQKVLKSIVSLSTGDARCALSLLDLVISAPSDTLESTLIENIRRSVSSSYDRSGDGRYDMISALHKSVRGGSVDGALYWLARMLGAGEDPMYIARRMVVCASEDIGLADPQALPLAIAGLQACQMIGMPECRINLAHIVAYLAEAPKSTRSYEAYHRALEIAEKDMTMPVPLQIRNAPTSLMKDLGYAEGYRYNPDYAHPVHNDYMPPELTTQSFMRQPSDLSGKIWDEDALLEWEAKDNGGREWEGRQRINLDTTREENKPS</sequence>
<comment type="similarity">
    <text evidence="1">Belongs to the AAA ATPase family. RarA/MGS1/WRNIP1 subfamily.</text>
</comment>
<evidence type="ECO:0000313" key="6">
    <source>
        <dbReference type="EMBL" id="KAK7472799.1"/>
    </source>
</evidence>